<evidence type="ECO:0000313" key="2">
    <source>
        <dbReference type="Proteomes" id="UP000027120"/>
    </source>
</evidence>
<dbReference type="AlphaFoldDB" id="A0A067E5M3"/>
<accession>A0A067E5M3</accession>
<keyword evidence="2" id="KW-1185">Reference proteome</keyword>
<dbReference type="EMBL" id="KK785205">
    <property type="protein sequence ID" value="KDO46542.1"/>
    <property type="molecule type" value="Genomic_DNA"/>
</dbReference>
<organism evidence="1 2">
    <name type="scientific">Citrus sinensis</name>
    <name type="common">Sweet orange</name>
    <name type="synonym">Citrus aurantium var. sinensis</name>
    <dbReference type="NCBI Taxonomy" id="2711"/>
    <lineage>
        <taxon>Eukaryota</taxon>
        <taxon>Viridiplantae</taxon>
        <taxon>Streptophyta</taxon>
        <taxon>Embryophyta</taxon>
        <taxon>Tracheophyta</taxon>
        <taxon>Spermatophyta</taxon>
        <taxon>Magnoliopsida</taxon>
        <taxon>eudicotyledons</taxon>
        <taxon>Gunneridae</taxon>
        <taxon>Pentapetalae</taxon>
        <taxon>rosids</taxon>
        <taxon>malvids</taxon>
        <taxon>Sapindales</taxon>
        <taxon>Rutaceae</taxon>
        <taxon>Aurantioideae</taxon>
        <taxon>Citrus</taxon>
    </lineage>
</organism>
<name>A0A067E5M3_CITSI</name>
<gene>
    <name evidence="1" type="ORF">CISIN_1g033919mg</name>
</gene>
<sequence>MPDDCASTKRDPIIISTQGKDYRLVYNLRKRRDRKTSTFLRTRYTNSLKKPRETSDVEAHPLETVDFEVHPHIPQEELLELQRWMDIVNDKKNRAIQLIGDKIELQDGV</sequence>
<protein>
    <submittedName>
        <fullName evidence="1">Uncharacterized protein</fullName>
    </submittedName>
</protein>
<evidence type="ECO:0000313" key="1">
    <source>
        <dbReference type="EMBL" id="KDO46542.1"/>
    </source>
</evidence>
<reference evidence="1 2" key="1">
    <citation type="submission" date="2014-04" db="EMBL/GenBank/DDBJ databases">
        <authorList>
            <consortium name="International Citrus Genome Consortium"/>
            <person name="Gmitter F."/>
            <person name="Chen C."/>
            <person name="Farmerie W."/>
            <person name="Harkins T."/>
            <person name="Desany B."/>
            <person name="Mohiuddin M."/>
            <person name="Kodira C."/>
            <person name="Borodovsky M."/>
            <person name="Lomsadze A."/>
            <person name="Burns P."/>
            <person name="Jenkins J."/>
            <person name="Prochnik S."/>
            <person name="Shu S."/>
            <person name="Chapman J."/>
            <person name="Pitluck S."/>
            <person name="Schmutz J."/>
            <person name="Rokhsar D."/>
        </authorList>
    </citation>
    <scope>NUCLEOTIDE SEQUENCE</scope>
</reference>
<proteinExistence type="predicted"/>
<dbReference type="Proteomes" id="UP000027120">
    <property type="component" value="Unassembled WGS sequence"/>
</dbReference>